<dbReference type="InterPro" id="IPR032466">
    <property type="entry name" value="Metal_Hydrolase"/>
</dbReference>
<dbReference type="AlphaFoldDB" id="A0A0L0N1V3"/>
<dbReference type="InterPro" id="IPR051781">
    <property type="entry name" value="Metallo-dep_Hydrolase"/>
</dbReference>
<reference evidence="3 4" key="1">
    <citation type="journal article" date="2015" name="BMC Genomics">
        <title>The genome of the truffle-parasite Tolypocladium ophioglossoides and the evolution of antifungal peptaibiotics.</title>
        <authorList>
            <person name="Quandt C.A."/>
            <person name="Bushley K.E."/>
            <person name="Spatafora J.W."/>
        </authorList>
    </citation>
    <scope>NUCLEOTIDE SEQUENCE [LARGE SCALE GENOMIC DNA]</scope>
    <source>
        <strain evidence="3 4">CBS 100239</strain>
    </source>
</reference>
<evidence type="ECO:0000256" key="1">
    <source>
        <dbReference type="SAM" id="Phobius"/>
    </source>
</evidence>
<gene>
    <name evidence="3" type="ORF">TOPH_07338</name>
</gene>
<proteinExistence type="predicted"/>
<feature type="transmembrane region" description="Helical" evidence="1">
    <location>
        <begin position="33"/>
        <end position="52"/>
    </location>
</feature>
<dbReference type="Pfam" id="PF01979">
    <property type="entry name" value="Amidohydro_1"/>
    <property type="match status" value="1"/>
</dbReference>
<evidence type="ECO:0000313" key="4">
    <source>
        <dbReference type="Proteomes" id="UP000036947"/>
    </source>
</evidence>
<keyword evidence="1" id="KW-1133">Transmembrane helix</keyword>
<evidence type="ECO:0000259" key="2">
    <source>
        <dbReference type="Pfam" id="PF01979"/>
    </source>
</evidence>
<dbReference type="SUPFAM" id="SSF51338">
    <property type="entry name" value="Composite domain of metallo-dependent hydrolases"/>
    <property type="match status" value="1"/>
</dbReference>
<name>A0A0L0N1V3_TOLOC</name>
<dbReference type="PANTHER" id="PTHR43135">
    <property type="entry name" value="ALPHA-D-RIBOSE 1-METHYLPHOSPHONATE 5-TRIPHOSPHATE DIPHOSPHATASE"/>
    <property type="match status" value="1"/>
</dbReference>
<sequence>MEKVNHRRHASWDACYEEGAGPKTLQLSTRSRSLLLSVVVAVLTTLFLSNHWHAAQPHDVDAVDNHRISAAELEYGLSQCALNQQRPTVDKSLPPARLAQVRHRPGGRTVLRNATLVDGDGTVTPGCHIEMQGGIFTRVYTSDEAPLHPSAGEDVTVVELRGRVVTPGLVDIHSHAGVRMTPQLWATEDVTETSFQVTPWGGAIDGLKPHDPAIPIIAAGGVTTSLVLTGAKNVISGEGLVIKMKQADSVLGLVLQEPCARGGETHETHGKPKPKPQRYLKMAAGENQKRQFQNTPGGPVTRIGESYWFRRAYEAARRVKAEQDRWCDAAASPAGRRRLTSEYPRSLEWQTLVDVLRGDMRVHVHGYESEDLLAVLDHADEFAFNVTAFHHALHSDQVAAVIKARGIAIVGFSDSWGDKQELYNVSSYLPRRMADQGIPFALTRDHPAEHGRWLAYEAQIAHHYGLDAAHAIASIIGEPARLLGLENRLGYVRPGYDADLVVWDRHPLRVGATPLAVFIDGETSVRASDSFWDMSEGAVYGREAPASRPSDDVGGACRVGQSDLVVRGITTSFIGADGTRTAEAKGSNLTVVIRAGEIICVGQGPCDNAARQAADEGVPSVDLQDGHMLPGLTIVTRQHGLAEMRQEPSTTDGYSEGSDFAHPLSTRFGIKFDGIHLEKSYRAGVTRIVTPPLTTGFLHGISALFRSGAKSVLDAGALPKPDAALHFTIGHDGKNPQTPSVTAQMSMLRDLLTTDRHLHPVYQRAARGDLPVVVHTNNKDVIAHVVALKRETGAHLVIMGGAEAHLVAAELAAADVPVIVAPFWGCERLFFDGQHCLPGPPLTDALGPQALLAAGVRVAIANWDETNNHIRNSIWEAGWLAGPANHSLALDLVSRNIEDILRLPPTRDVVLYEGNPFEFGARVALIFEEGKVRSCYPDVDGLSH</sequence>
<keyword evidence="1" id="KW-0472">Membrane</keyword>
<dbReference type="InterPro" id="IPR006680">
    <property type="entry name" value="Amidohydro-rel"/>
</dbReference>
<dbReference type="EMBL" id="LFRF01000029">
    <property type="protein sequence ID" value="KND88042.1"/>
    <property type="molecule type" value="Genomic_DNA"/>
</dbReference>
<dbReference type="GO" id="GO:0016810">
    <property type="term" value="F:hydrolase activity, acting on carbon-nitrogen (but not peptide) bonds"/>
    <property type="evidence" value="ECO:0007669"/>
    <property type="project" value="InterPro"/>
</dbReference>
<dbReference type="PANTHER" id="PTHR43135:SF3">
    <property type="entry name" value="ALPHA-D-RIBOSE 1-METHYLPHOSPHONATE 5-TRIPHOSPHATE DIPHOSPHATASE"/>
    <property type="match status" value="1"/>
</dbReference>
<dbReference type="SUPFAM" id="SSF51556">
    <property type="entry name" value="Metallo-dependent hydrolases"/>
    <property type="match status" value="2"/>
</dbReference>
<feature type="domain" description="Amidohydrolase-related" evidence="2">
    <location>
        <begin position="360"/>
        <end position="519"/>
    </location>
</feature>
<dbReference type="InterPro" id="IPR011059">
    <property type="entry name" value="Metal-dep_hydrolase_composite"/>
</dbReference>
<accession>A0A0L0N1V3</accession>
<protein>
    <recommendedName>
        <fullName evidence="2">Amidohydrolase-related domain-containing protein</fullName>
    </recommendedName>
</protein>
<comment type="caution">
    <text evidence="3">The sequence shown here is derived from an EMBL/GenBank/DDBJ whole genome shotgun (WGS) entry which is preliminary data.</text>
</comment>
<keyword evidence="1" id="KW-0812">Transmembrane</keyword>
<dbReference type="Gene3D" id="3.20.20.140">
    <property type="entry name" value="Metal-dependent hydrolases"/>
    <property type="match status" value="2"/>
</dbReference>
<dbReference type="OrthoDB" id="10258955at2759"/>
<keyword evidence="4" id="KW-1185">Reference proteome</keyword>
<evidence type="ECO:0000313" key="3">
    <source>
        <dbReference type="EMBL" id="KND88042.1"/>
    </source>
</evidence>
<organism evidence="3 4">
    <name type="scientific">Tolypocladium ophioglossoides (strain CBS 100239)</name>
    <name type="common">Snaketongue truffleclub</name>
    <name type="synonym">Elaphocordyceps ophioglossoides</name>
    <dbReference type="NCBI Taxonomy" id="1163406"/>
    <lineage>
        <taxon>Eukaryota</taxon>
        <taxon>Fungi</taxon>
        <taxon>Dikarya</taxon>
        <taxon>Ascomycota</taxon>
        <taxon>Pezizomycotina</taxon>
        <taxon>Sordariomycetes</taxon>
        <taxon>Hypocreomycetidae</taxon>
        <taxon>Hypocreales</taxon>
        <taxon>Ophiocordycipitaceae</taxon>
        <taxon>Tolypocladium</taxon>
    </lineage>
</organism>
<dbReference type="Proteomes" id="UP000036947">
    <property type="component" value="Unassembled WGS sequence"/>
</dbReference>